<proteinExistence type="predicted"/>
<evidence type="ECO:0000313" key="1">
    <source>
        <dbReference type="Proteomes" id="UP000887565"/>
    </source>
</evidence>
<dbReference type="AlphaFoldDB" id="A0A915KKG0"/>
<evidence type="ECO:0000313" key="2">
    <source>
        <dbReference type="WBParaSite" id="nRc.2.0.1.t38329-RA"/>
    </source>
</evidence>
<reference evidence="2" key="1">
    <citation type="submission" date="2022-11" db="UniProtKB">
        <authorList>
            <consortium name="WormBaseParasite"/>
        </authorList>
    </citation>
    <scope>IDENTIFICATION</scope>
</reference>
<accession>A0A915KKG0</accession>
<name>A0A915KKG0_ROMCU</name>
<dbReference type="Proteomes" id="UP000887565">
    <property type="component" value="Unplaced"/>
</dbReference>
<keyword evidence="1" id="KW-1185">Reference proteome</keyword>
<organism evidence="1 2">
    <name type="scientific">Romanomermis culicivorax</name>
    <name type="common">Nematode worm</name>
    <dbReference type="NCBI Taxonomy" id="13658"/>
    <lineage>
        <taxon>Eukaryota</taxon>
        <taxon>Metazoa</taxon>
        <taxon>Ecdysozoa</taxon>
        <taxon>Nematoda</taxon>
        <taxon>Enoplea</taxon>
        <taxon>Dorylaimia</taxon>
        <taxon>Mermithida</taxon>
        <taxon>Mermithoidea</taxon>
        <taxon>Mermithidae</taxon>
        <taxon>Romanomermis</taxon>
    </lineage>
</organism>
<sequence length="81" mass="9035">MWIQKGNAQQSSSMQSDEIGQLQMEMMRLTAHIVKLTAQQQSPALRNLRLPGTAISASPEHWQLPIRGTSSDVLLPLMLHT</sequence>
<protein>
    <submittedName>
        <fullName evidence="2">Uncharacterized protein</fullName>
    </submittedName>
</protein>
<dbReference type="WBParaSite" id="nRc.2.0.1.t38329-RA">
    <property type="protein sequence ID" value="nRc.2.0.1.t38329-RA"/>
    <property type="gene ID" value="nRc.2.0.1.g38329"/>
</dbReference>